<feature type="transmembrane region" description="Helical" evidence="2">
    <location>
        <begin position="189"/>
        <end position="208"/>
    </location>
</feature>
<feature type="region of interest" description="Disordered" evidence="1">
    <location>
        <begin position="1005"/>
        <end position="1026"/>
    </location>
</feature>
<feature type="transmembrane region" description="Helical" evidence="2">
    <location>
        <begin position="6"/>
        <end position="31"/>
    </location>
</feature>
<dbReference type="Proteomes" id="UP000070501">
    <property type="component" value="Unassembled WGS sequence"/>
</dbReference>
<feature type="region of interest" description="Disordered" evidence="1">
    <location>
        <begin position="516"/>
        <end position="539"/>
    </location>
</feature>
<feature type="transmembrane region" description="Helical" evidence="2">
    <location>
        <begin position="116"/>
        <end position="136"/>
    </location>
</feature>
<reference evidence="4" key="1">
    <citation type="submission" date="2016-02" db="EMBL/GenBank/DDBJ databases">
        <title>Draft genome sequence of Microdochium bolleyi, a fungal endophyte of beachgrass.</title>
        <authorList>
            <consortium name="DOE Joint Genome Institute"/>
            <person name="David A.S."/>
            <person name="May G."/>
            <person name="Haridas S."/>
            <person name="Lim J."/>
            <person name="Wang M."/>
            <person name="Labutti K."/>
            <person name="Lipzen A."/>
            <person name="Barry K."/>
            <person name="Grigoriev I.V."/>
        </authorList>
    </citation>
    <scope>NUCLEOTIDE SEQUENCE [LARGE SCALE GENOMIC DNA]</scope>
    <source>
        <strain evidence="4">J235TASD1</strain>
    </source>
</reference>
<feature type="region of interest" description="Disordered" evidence="1">
    <location>
        <begin position="333"/>
        <end position="363"/>
    </location>
</feature>
<feature type="compositionally biased region" description="Basic and acidic residues" evidence="1">
    <location>
        <begin position="749"/>
        <end position="763"/>
    </location>
</feature>
<feature type="region of interest" description="Disordered" evidence="1">
    <location>
        <begin position="568"/>
        <end position="589"/>
    </location>
</feature>
<accession>A0A136JHW3</accession>
<feature type="region of interest" description="Disordered" evidence="1">
    <location>
        <begin position="377"/>
        <end position="424"/>
    </location>
</feature>
<keyword evidence="4" id="KW-1185">Reference proteome</keyword>
<dbReference type="OrthoDB" id="5370537at2759"/>
<organism evidence="3 4">
    <name type="scientific">Microdochium bolleyi</name>
    <dbReference type="NCBI Taxonomy" id="196109"/>
    <lineage>
        <taxon>Eukaryota</taxon>
        <taxon>Fungi</taxon>
        <taxon>Dikarya</taxon>
        <taxon>Ascomycota</taxon>
        <taxon>Pezizomycotina</taxon>
        <taxon>Sordariomycetes</taxon>
        <taxon>Xylariomycetidae</taxon>
        <taxon>Xylariales</taxon>
        <taxon>Microdochiaceae</taxon>
        <taxon>Microdochium</taxon>
    </lineage>
</organism>
<evidence type="ECO:0000256" key="2">
    <source>
        <dbReference type="SAM" id="Phobius"/>
    </source>
</evidence>
<name>A0A136JHW3_9PEZI</name>
<gene>
    <name evidence="3" type="ORF">Micbo1qcDRAFT_229562</name>
</gene>
<feature type="region of interest" description="Disordered" evidence="1">
    <location>
        <begin position="1319"/>
        <end position="1344"/>
    </location>
</feature>
<keyword evidence="2" id="KW-1133">Transmembrane helix</keyword>
<sequence>MAVPVSAQALVGAFSLGILATVSSASFMLFAWKHAARALRDGLRLALISFLALTIAWALTTFITTAVNSPSRQACQVSVVFSTIFDQLARFSVEQFLFWASSSKGTPKALQIGSQAFLLGRLGLAIAYTAFIRPAFNPSCVSQTAVPYLSVTLIIIDAVIVVLLAIRAVSTGATASSLSAQTAKQNKSVFLTIAGLAIWMGMSVTYVLGFDRTNFVFRTAIPATGATILILILMLFSGAILAEHDASRPKSPARSTSPTSPSVEAPPANYEELKRDIPNGLPFISRNADGTFPSISRPLQNEAAQPGFAQQQDMAPVELDARSRSPWARFFSNDARRAPPMPNAGQLTISRPVVHDDPNNEHNPLRRIQTIDLATARQQDQERRLAHAVTSPDLIATRPAPEPPRPSTAGGYSSAGPSNSIIRKKPVRATAPPGVLSPEPTDVPPVPKKHLDIESNAASTSMQLSPGVEAMRRRSPRHLQNRPVTLAAPPTTASRTLVPDVAPPVPFKFSTTPSLHAKGLPMNPRAMSRPAPVPRMQTDNSPAVMLVSDIVYKDPETVRTVLHKKAKSTPNFNKSAGSIVHRPRPIPRNKEDRQVFPAEASLGRGHRRSMSAGSIVTSKSILYVDPGNPRLLPPLPETPKSADTVRLSANVISNDSQRTSRRSVEPTRPSSAQERDAMVEDLRRAQDRLRHIQQQASKSGAESKSGRLSAATTKDSVRTMSIFGFEDNTQQQESTEDEYVTLGPATAKDLAHEDDSWRRKTQSDGRSSVTTHRSQRRSSPVIPDFDQLAFSPSESVPPTATTTWNMSAAVQMPVSKHQAHSTYIVRDKPASPVCPTSDDNPCVGEITVMLDDAPVNSASTIILTSKPQIESELGEKTPVQLESSHLGNVMPARFHRQLGDECPCFSTRKSALFKKRVPPPPPLPLSMRTRPVIIQTAEPSPVESPEETIRMIQQQLDNLDRPQAATEDNAEQGIALLADLEAEMGLQENRWQDMHNNLDRGSISTYASSPDLRSYPPSSVARSSIRDSQGSVYGAFLQPGRAQMPVRPSNLSNSLEYLSGSNKERLSQAEWYMQHSAKLSARSNGTTFTKITMADIGSPSPPDTNESDFEIELGEEFEVELDSPLSLENFPMVPESWAKLWRPREQVVEVVSRQLWVAPVEVPQTPDYFADLADIPVFVRTRRSFDEPLFISSCRLWAKPAAMKITRPGLWQKAEPLVVRSQSSQARARPPPRPLTVRPPRRPKRISQLADILESPKPLPNKRDTLGFFQFPWGEKSEHPVVFQRPGRLTAMPGTMSTGTSPLNAILEARAAQLAAQERAMQALADQQQASDATSPSARSDDEFDENTLWEIASLLRADQIPSRESLFPSLDGYEDEDDDFDMSAYEAEMLDEEDVDDETETDESEDDELPSFFEIVSRSPVSVVSSVHSPTGLEPEPSLLWDNTGVKKNMDGFGLEQPSAVQWSAYTQDLSDRPVFRHLNEAASKIESGSLWQGSSKSQGKTAGDSSLLWTTPASAAAVTTIAATVLAPMAAASAASLWTTSGTPVPECHLGLSQPQKAEWESYMDEDSKRPVFRHLLNEQHASIESQTLWSSPQIKAQMLDKKPSLWSRATNTPAPAQVSLWAVSKKSETVKRRPTLGLAHPEESQWQTYIKTGEERPLARQQPGELEILQSNAMWGLPESRAHFDEPEPILWGQVAASTPIAARDVTLWNKEAAIEQSAKPKGLFNASSQVKDRKRTSRELSTIAPIRAVAPRHEPVPQVESTSLWTKETLLQVEQESWMTIKPKATVVTSTVSSPVVRPAAVAKLAPATLWVDLSKAGESEDVMKNGLWTLRKVTSSSRIDSMSMVPFTAHPTRQTRMRQEPLPSITSNQLWAAPEKKAARRSTWFGYPAAHRPSSGHIAYTQLWSLPASASRKRRSELKAVWTRSIVQPSRVQSFAAEDDFFNHFGGAASRRQTLHGNQSQLTAQMIIEGLEEDELPPKPSNSSWLSTWGWKKSSD</sequence>
<evidence type="ECO:0000256" key="1">
    <source>
        <dbReference type="SAM" id="MobiDB-lite"/>
    </source>
</evidence>
<feature type="region of interest" description="Disordered" evidence="1">
    <location>
        <begin position="1978"/>
        <end position="2001"/>
    </location>
</feature>
<keyword evidence="2" id="KW-0472">Membrane</keyword>
<feature type="transmembrane region" description="Helical" evidence="2">
    <location>
        <begin position="43"/>
        <end position="63"/>
    </location>
</feature>
<feature type="region of interest" description="Disordered" evidence="1">
    <location>
        <begin position="691"/>
        <end position="713"/>
    </location>
</feature>
<feature type="compositionally biased region" description="Basic and acidic residues" evidence="1">
    <location>
        <begin position="353"/>
        <end position="363"/>
    </location>
</feature>
<dbReference type="InParanoid" id="A0A136JHW3"/>
<feature type="region of interest" description="Disordered" evidence="1">
    <location>
        <begin position="746"/>
        <end position="798"/>
    </location>
</feature>
<keyword evidence="2" id="KW-0812">Transmembrane</keyword>
<evidence type="ECO:0000313" key="3">
    <source>
        <dbReference type="EMBL" id="KXJ96740.1"/>
    </source>
</evidence>
<feature type="transmembrane region" description="Helical" evidence="2">
    <location>
        <begin position="148"/>
        <end position="169"/>
    </location>
</feature>
<feature type="compositionally biased region" description="Low complexity" evidence="1">
    <location>
        <begin position="249"/>
        <end position="262"/>
    </location>
</feature>
<evidence type="ECO:0000313" key="4">
    <source>
        <dbReference type="Proteomes" id="UP000070501"/>
    </source>
</evidence>
<feature type="transmembrane region" description="Helical" evidence="2">
    <location>
        <begin position="220"/>
        <end position="242"/>
    </location>
</feature>
<feature type="region of interest" description="Disordered" evidence="1">
    <location>
        <begin position="247"/>
        <end position="268"/>
    </location>
</feature>
<feature type="region of interest" description="Disordered" evidence="1">
    <location>
        <begin position="1221"/>
        <end position="1243"/>
    </location>
</feature>
<feature type="region of interest" description="Disordered" evidence="1">
    <location>
        <begin position="454"/>
        <end position="483"/>
    </location>
</feature>
<feature type="compositionally biased region" description="Low complexity" evidence="1">
    <location>
        <begin position="1319"/>
        <end position="1338"/>
    </location>
</feature>
<proteinExistence type="predicted"/>
<feature type="compositionally biased region" description="Polar residues" evidence="1">
    <location>
        <begin position="1016"/>
        <end position="1026"/>
    </location>
</feature>
<feature type="compositionally biased region" description="Polar residues" evidence="1">
    <location>
        <begin position="692"/>
        <end position="702"/>
    </location>
</feature>
<protein>
    <submittedName>
        <fullName evidence="3">Uncharacterized protein</fullName>
    </submittedName>
</protein>
<feature type="region of interest" description="Disordered" evidence="1">
    <location>
        <begin position="650"/>
        <end position="678"/>
    </location>
</feature>
<dbReference type="EMBL" id="KQ964245">
    <property type="protein sequence ID" value="KXJ96740.1"/>
    <property type="molecule type" value="Genomic_DNA"/>
</dbReference>